<dbReference type="InterPro" id="IPR000760">
    <property type="entry name" value="Inositol_monophosphatase-like"/>
</dbReference>
<sequence length="323" mass="34812">MERKSVRMDLRHGSHRISISCPGRRGCICTGASGDVGMGRRCLVKGTQTLNDSLPASAELQRLLDLAVDLSRQAAEVHRHRQTGEVNPKSTATDLVSQVDHDAERVITAGIRRARPDDGILGEEETLIVGSSGLQWVIDPLDGTVNYLYGFPNYSVSIAIELDGLPIIGVVYDTSRDKLYRARIDSTATSNGQSIGVTSCTDLSTALLGTGFAYESSTRGQQALVLTKLLPQVRDIRRTGSCAIDLCLVASGRLDAFYETGVQWWDVAAGLAIIRAAGGVAVYEPLQKRVLASGPLLWQQLCETVNQAEIVTDHKDPPPSATI</sequence>
<dbReference type="PANTHER" id="PTHR20854">
    <property type="entry name" value="INOSITOL MONOPHOSPHATASE"/>
    <property type="match status" value="1"/>
</dbReference>
<dbReference type="EMBL" id="UINC01001261">
    <property type="protein sequence ID" value="SUZ75901.1"/>
    <property type="molecule type" value="Genomic_DNA"/>
</dbReference>
<evidence type="ECO:0000256" key="4">
    <source>
        <dbReference type="ARBA" id="ARBA00013106"/>
    </source>
</evidence>
<name>A0A381Q992_9ZZZZ</name>
<reference evidence="8" key="1">
    <citation type="submission" date="2018-05" db="EMBL/GenBank/DDBJ databases">
        <authorList>
            <person name="Lanie J.A."/>
            <person name="Ng W.-L."/>
            <person name="Kazmierczak K.M."/>
            <person name="Andrzejewski T.M."/>
            <person name="Davidsen T.M."/>
            <person name="Wayne K.J."/>
            <person name="Tettelin H."/>
            <person name="Glass J.I."/>
            <person name="Rusch D."/>
            <person name="Podicherti R."/>
            <person name="Tsui H.-C.T."/>
            <person name="Winkler M.E."/>
        </authorList>
    </citation>
    <scope>NUCLEOTIDE SEQUENCE</scope>
</reference>
<comment type="similarity">
    <text evidence="3">Belongs to the inositol monophosphatase superfamily.</text>
</comment>
<organism evidence="8">
    <name type="scientific">marine metagenome</name>
    <dbReference type="NCBI Taxonomy" id="408172"/>
    <lineage>
        <taxon>unclassified sequences</taxon>
        <taxon>metagenomes</taxon>
        <taxon>ecological metagenomes</taxon>
    </lineage>
</organism>
<dbReference type="InterPro" id="IPR020583">
    <property type="entry name" value="Inositol_monoP_metal-BS"/>
</dbReference>
<evidence type="ECO:0000256" key="7">
    <source>
        <dbReference type="ARBA" id="ARBA00022842"/>
    </source>
</evidence>
<comment type="catalytic activity">
    <reaction evidence="1">
        <text>a myo-inositol phosphate + H2O = myo-inositol + phosphate</text>
        <dbReference type="Rhea" id="RHEA:24056"/>
        <dbReference type="ChEBI" id="CHEBI:15377"/>
        <dbReference type="ChEBI" id="CHEBI:17268"/>
        <dbReference type="ChEBI" id="CHEBI:43474"/>
        <dbReference type="ChEBI" id="CHEBI:84139"/>
        <dbReference type="EC" id="3.1.3.25"/>
    </reaction>
</comment>
<dbReference type="InterPro" id="IPR020550">
    <property type="entry name" value="Inositol_monophosphatase_CS"/>
</dbReference>
<dbReference type="PANTHER" id="PTHR20854:SF4">
    <property type="entry name" value="INOSITOL-1-MONOPHOSPHATASE-RELATED"/>
    <property type="match status" value="1"/>
</dbReference>
<evidence type="ECO:0000256" key="1">
    <source>
        <dbReference type="ARBA" id="ARBA00001033"/>
    </source>
</evidence>
<keyword evidence="5" id="KW-0479">Metal-binding</keyword>
<gene>
    <name evidence="8" type="ORF">METZ01_LOCUS28755</name>
</gene>
<dbReference type="InterPro" id="IPR033942">
    <property type="entry name" value="IMPase"/>
</dbReference>
<dbReference type="GO" id="GO:0008934">
    <property type="term" value="F:inositol monophosphate 1-phosphatase activity"/>
    <property type="evidence" value="ECO:0007669"/>
    <property type="project" value="InterPro"/>
</dbReference>
<dbReference type="PRINTS" id="PR00377">
    <property type="entry name" value="IMPHPHTASES"/>
</dbReference>
<evidence type="ECO:0000313" key="8">
    <source>
        <dbReference type="EMBL" id="SUZ75901.1"/>
    </source>
</evidence>
<dbReference type="GO" id="GO:0046872">
    <property type="term" value="F:metal ion binding"/>
    <property type="evidence" value="ECO:0007669"/>
    <property type="project" value="UniProtKB-KW"/>
</dbReference>
<dbReference type="EC" id="3.1.3.25" evidence="4"/>
<dbReference type="GO" id="GO:0006020">
    <property type="term" value="P:inositol metabolic process"/>
    <property type="evidence" value="ECO:0007669"/>
    <property type="project" value="TreeGrafter"/>
</dbReference>
<comment type="cofactor">
    <cofactor evidence="2">
        <name>Mg(2+)</name>
        <dbReference type="ChEBI" id="CHEBI:18420"/>
    </cofactor>
</comment>
<accession>A0A381Q992</accession>
<evidence type="ECO:0000256" key="6">
    <source>
        <dbReference type="ARBA" id="ARBA00022801"/>
    </source>
</evidence>
<dbReference type="AlphaFoldDB" id="A0A381Q992"/>
<dbReference type="CDD" id="cd01639">
    <property type="entry name" value="IMPase"/>
    <property type="match status" value="1"/>
</dbReference>
<keyword evidence="6" id="KW-0378">Hydrolase</keyword>
<evidence type="ECO:0000256" key="5">
    <source>
        <dbReference type="ARBA" id="ARBA00022723"/>
    </source>
</evidence>
<dbReference type="Pfam" id="PF00459">
    <property type="entry name" value="Inositol_P"/>
    <property type="match status" value="1"/>
</dbReference>
<dbReference type="SUPFAM" id="SSF56655">
    <property type="entry name" value="Carbohydrate phosphatase"/>
    <property type="match status" value="1"/>
</dbReference>
<protein>
    <recommendedName>
        <fullName evidence="4">inositol-phosphate phosphatase</fullName>
        <ecNumber evidence="4">3.1.3.25</ecNumber>
    </recommendedName>
</protein>
<dbReference type="GO" id="GO:0046854">
    <property type="term" value="P:phosphatidylinositol phosphate biosynthetic process"/>
    <property type="evidence" value="ECO:0007669"/>
    <property type="project" value="InterPro"/>
</dbReference>
<evidence type="ECO:0000256" key="2">
    <source>
        <dbReference type="ARBA" id="ARBA00001946"/>
    </source>
</evidence>
<keyword evidence="7" id="KW-0460">Magnesium</keyword>
<dbReference type="Gene3D" id="3.40.190.80">
    <property type="match status" value="1"/>
</dbReference>
<dbReference type="Gene3D" id="3.30.540.10">
    <property type="entry name" value="Fructose-1,6-Bisphosphatase, subunit A, domain 1"/>
    <property type="match status" value="1"/>
</dbReference>
<proteinExistence type="inferred from homology"/>
<dbReference type="PROSITE" id="PS00629">
    <property type="entry name" value="IMP_1"/>
    <property type="match status" value="1"/>
</dbReference>
<dbReference type="GO" id="GO:0007165">
    <property type="term" value="P:signal transduction"/>
    <property type="evidence" value="ECO:0007669"/>
    <property type="project" value="TreeGrafter"/>
</dbReference>
<dbReference type="PROSITE" id="PS00630">
    <property type="entry name" value="IMP_2"/>
    <property type="match status" value="1"/>
</dbReference>
<evidence type="ECO:0000256" key="3">
    <source>
        <dbReference type="ARBA" id="ARBA00009759"/>
    </source>
</evidence>